<reference evidence="3 5" key="2">
    <citation type="submission" date="2019-03" db="EMBL/GenBank/DDBJ databases">
        <title>Reclassification of Micrococcus aloeverae and Micrococcus yunnanensis as later heterotypic synonyms of Micrococcus luteus.</title>
        <authorList>
            <person name="Huang C.-H."/>
        </authorList>
    </citation>
    <scope>NUCLEOTIDE SEQUENCE [LARGE SCALE GENOMIC DNA]</scope>
    <source>
        <strain evidence="3 5">BCRC 12151</strain>
    </source>
</reference>
<dbReference type="EMBL" id="SPKT01000014">
    <property type="protein sequence ID" value="TFH98668.1"/>
    <property type="molecule type" value="Genomic_DNA"/>
</dbReference>
<dbReference type="CDD" id="cd02976">
    <property type="entry name" value="NrdH"/>
    <property type="match status" value="1"/>
</dbReference>
<dbReference type="InterPro" id="IPR002109">
    <property type="entry name" value="Glutaredoxin"/>
</dbReference>
<dbReference type="OrthoDB" id="8991911at2"/>
<sequence length="85" mass="9533">MSEKTALTVYGADWCRDCLRTKRQLDELGVSYEYIDLVADPSRADEAHQISGRTNIPVVVFPDGTHQVEPRNEETAAKLEELGLI</sequence>
<dbReference type="GO" id="GO:0045454">
    <property type="term" value="P:cell redox homeostasis"/>
    <property type="evidence" value="ECO:0007669"/>
    <property type="project" value="TreeGrafter"/>
</dbReference>
<dbReference type="Pfam" id="PF00462">
    <property type="entry name" value="Glutaredoxin"/>
    <property type="match status" value="1"/>
</dbReference>
<dbReference type="GO" id="GO:0009055">
    <property type="term" value="F:electron transfer activity"/>
    <property type="evidence" value="ECO:0007669"/>
    <property type="project" value="TreeGrafter"/>
</dbReference>
<protein>
    <submittedName>
        <fullName evidence="2">Glutaredoxin-like protein GlrX</fullName>
    </submittedName>
    <submittedName>
        <fullName evidence="3">NrdH-redoxin</fullName>
    </submittedName>
</protein>
<dbReference type="PROSITE" id="PS51354">
    <property type="entry name" value="GLUTAREDOXIN_2"/>
    <property type="match status" value="1"/>
</dbReference>
<dbReference type="PANTHER" id="PTHR34386:SF1">
    <property type="entry name" value="GLUTAREDOXIN-LIKE PROTEIN NRDH"/>
    <property type="match status" value="1"/>
</dbReference>
<evidence type="ECO:0000313" key="5">
    <source>
        <dbReference type="Proteomes" id="UP000297477"/>
    </source>
</evidence>
<name>A0A1R4JM32_9MICC</name>
<reference evidence="2 4" key="1">
    <citation type="submission" date="2017-02" db="EMBL/GenBank/DDBJ databases">
        <authorList>
            <person name="Peterson S.W."/>
        </authorList>
    </citation>
    <scope>NUCLEOTIDE SEQUENCE [LARGE SCALE GENOMIC DNA]</scope>
    <source>
        <strain evidence="2 4">2B3F</strain>
    </source>
</reference>
<dbReference type="EMBL" id="FUKP01000063">
    <property type="protein sequence ID" value="SJN33022.1"/>
    <property type="molecule type" value="Genomic_DNA"/>
</dbReference>
<feature type="domain" description="Glutaredoxin" evidence="1">
    <location>
        <begin position="8"/>
        <end position="66"/>
    </location>
</feature>
<evidence type="ECO:0000313" key="4">
    <source>
        <dbReference type="Proteomes" id="UP000196230"/>
    </source>
</evidence>
<evidence type="ECO:0000259" key="1">
    <source>
        <dbReference type="Pfam" id="PF00462"/>
    </source>
</evidence>
<keyword evidence="5" id="KW-1185">Reference proteome</keyword>
<organism evidence="2 4">
    <name type="scientific">Micrococcus lylae</name>
    <dbReference type="NCBI Taxonomy" id="1273"/>
    <lineage>
        <taxon>Bacteria</taxon>
        <taxon>Bacillati</taxon>
        <taxon>Actinomycetota</taxon>
        <taxon>Actinomycetes</taxon>
        <taxon>Micrococcales</taxon>
        <taxon>Micrococcaceae</taxon>
        <taxon>Micrococcus</taxon>
    </lineage>
</organism>
<dbReference type="Proteomes" id="UP000196230">
    <property type="component" value="Unassembled WGS sequence"/>
</dbReference>
<accession>A0A1R4JM32</accession>
<dbReference type="InterPro" id="IPR036249">
    <property type="entry name" value="Thioredoxin-like_sf"/>
</dbReference>
<gene>
    <name evidence="3" type="ORF">E4A49_07695</name>
    <name evidence="2" type="ORF">FM125_09375</name>
</gene>
<evidence type="ECO:0000313" key="2">
    <source>
        <dbReference type="EMBL" id="SJN33022.1"/>
    </source>
</evidence>
<evidence type="ECO:0000313" key="3">
    <source>
        <dbReference type="EMBL" id="TFH98668.1"/>
    </source>
</evidence>
<dbReference type="AlphaFoldDB" id="A0A1R4JM32"/>
<dbReference type="RefSeq" id="WP_067191198.1">
    <property type="nucleotide sequence ID" value="NZ_FUKP01000063.1"/>
</dbReference>
<dbReference type="Proteomes" id="UP000297477">
    <property type="component" value="Unassembled WGS sequence"/>
</dbReference>
<dbReference type="PANTHER" id="PTHR34386">
    <property type="entry name" value="GLUTAREDOXIN"/>
    <property type="match status" value="1"/>
</dbReference>
<dbReference type="InterPro" id="IPR051548">
    <property type="entry name" value="Grx-like_ET"/>
</dbReference>
<dbReference type="SUPFAM" id="SSF52833">
    <property type="entry name" value="Thioredoxin-like"/>
    <property type="match status" value="1"/>
</dbReference>
<proteinExistence type="predicted"/>
<dbReference type="Gene3D" id="3.40.30.10">
    <property type="entry name" value="Glutaredoxin"/>
    <property type="match status" value="1"/>
</dbReference>